<evidence type="ECO:0000256" key="3">
    <source>
        <dbReference type="PROSITE-ProRule" id="PRU00464"/>
    </source>
</evidence>
<dbReference type="Proteomes" id="UP000178092">
    <property type="component" value="Unassembled WGS sequence"/>
</dbReference>
<reference evidence="5 6" key="1">
    <citation type="journal article" date="2016" name="Nat. Commun.">
        <title>Thousands of microbial genomes shed light on interconnected biogeochemical processes in an aquifer system.</title>
        <authorList>
            <person name="Anantharaman K."/>
            <person name="Brown C.T."/>
            <person name="Hug L.A."/>
            <person name="Sharon I."/>
            <person name="Castelle C.J."/>
            <person name="Probst A.J."/>
            <person name="Thomas B.C."/>
            <person name="Singh A."/>
            <person name="Wilkins M.J."/>
            <person name="Karaoz U."/>
            <person name="Brodie E.L."/>
            <person name="Williams K.H."/>
            <person name="Hubbard S.S."/>
            <person name="Banfield J.F."/>
        </authorList>
    </citation>
    <scope>NUCLEOTIDE SEQUENCE [LARGE SCALE GENOMIC DNA]</scope>
</reference>
<feature type="short sequence motif" description="Histidine triad motif" evidence="2 3">
    <location>
        <begin position="95"/>
        <end position="99"/>
    </location>
</feature>
<evidence type="ECO:0000256" key="2">
    <source>
        <dbReference type="PIRSR" id="PIRSR601310-3"/>
    </source>
</evidence>
<dbReference type="Pfam" id="PF11969">
    <property type="entry name" value="DcpS_C"/>
    <property type="match status" value="1"/>
</dbReference>
<sequence length="109" mass="12301">MDCIFCKIAHKEIAAKIIFEDENFLVFPDIRPKAPTHFLVIPKAHIESLMEAGEKDINLMGGLLLTAKKVAQQYNLRGYKLQMHVGKEGGQEIGHIHLHLMAQQEIIIA</sequence>
<dbReference type="PRINTS" id="PR00332">
    <property type="entry name" value="HISTRIAD"/>
</dbReference>
<protein>
    <submittedName>
        <fullName evidence="5">Histidine triad nucleotide-binding protein</fullName>
    </submittedName>
</protein>
<evidence type="ECO:0000313" key="6">
    <source>
        <dbReference type="Proteomes" id="UP000178092"/>
    </source>
</evidence>
<organism evidence="5 6">
    <name type="scientific">Candidatus Wildermuthbacteria bacterium RIFCSPHIGHO2_02_FULL_45_25</name>
    <dbReference type="NCBI Taxonomy" id="1802450"/>
    <lineage>
        <taxon>Bacteria</taxon>
        <taxon>Candidatus Wildermuthiibacteriota</taxon>
    </lineage>
</organism>
<dbReference type="SUPFAM" id="SSF54197">
    <property type="entry name" value="HIT-like"/>
    <property type="match status" value="1"/>
</dbReference>
<dbReference type="InterPro" id="IPR001310">
    <property type="entry name" value="Histidine_triad_HIT"/>
</dbReference>
<evidence type="ECO:0000313" key="5">
    <source>
        <dbReference type="EMBL" id="OHA66568.1"/>
    </source>
</evidence>
<comment type="caution">
    <text evidence="5">The sequence shown here is derived from an EMBL/GenBank/DDBJ whole genome shotgun (WGS) entry which is preliminary data.</text>
</comment>
<dbReference type="InterPro" id="IPR036265">
    <property type="entry name" value="HIT-like_sf"/>
</dbReference>
<dbReference type="InterPro" id="IPR011146">
    <property type="entry name" value="HIT-like"/>
</dbReference>
<dbReference type="GO" id="GO:0003824">
    <property type="term" value="F:catalytic activity"/>
    <property type="evidence" value="ECO:0007669"/>
    <property type="project" value="InterPro"/>
</dbReference>
<dbReference type="Gene3D" id="3.30.428.10">
    <property type="entry name" value="HIT-like"/>
    <property type="match status" value="1"/>
</dbReference>
<dbReference type="PANTHER" id="PTHR23089">
    <property type="entry name" value="HISTIDINE TRIAD HIT PROTEIN"/>
    <property type="match status" value="1"/>
</dbReference>
<name>A0A1G2R1U6_9BACT</name>
<proteinExistence type="predicted"/>
<dbReference type="EMBL" id="MHTV01000030">
    <property type="protein sequence ID" value="OHA66568.1"/>
    <property type="molecule type" value="Genomic_DNA"/>
</dbReference>
<evidence type="ECO:0000259" key="4">
    <source>
        <dbReference type="PROSITE" id="PS51084"/>
    </source>
</evidence>
<accession>A0A1G2R1U6</accession>
<evidence type="ECO:0000256" key="1">
    <source>
        <dbReference type="PIRSR" id="PIRSR601310-1"/>
    </source>
</evidence>
<gene>
    <name evidence="5" type="ORF">A3C04_03990</name>
</gene>
<feature type="active site" description="Tele-AMP-histidine intermediate" evidence="1">
    <location>
        <position position="97"/>
    </location>
</feature>
<feature type="domain" description="HIT" evidence="4">
    <location>
        <begin position="4"/>
        <end position="109"/>
    </location>
</feature>
<dbReference type="PROSITE" id="PS51084">
    <property type="entry name" value="HIT_2"/>
    <property type="match status" value="1"/>
</dbReference>
<dbReference type="AlphaFoldDB" id="A0A1G2R1U6"/>